<dbReference type="STRING" id="1182543.W9XB60"/>
<dbReference type="EMBL" id="AMGX01000003">
    <property type="protein sequence ID" value="EXJ74560.1"/>
    <property type="molecule type" value="Genomic_DNA"/>
</dbReference>
<evidence type="ECO:0000313" key="2">
    <source>
        <dbReference type="Proteomes" id="UP000019471"/>
    </source>
</evidence>
<dbReference type="AlphaFoldDB" id="W9XB60"/>
<dbReference type="HOGENOM" id="CLU_2223005_0_0_1"/>
<name>W9XB60_9EURO</name>
<sequence length="106" mass="11852">MAFRELSPAGSRAAVISDPMILPFKWRNSDAYYYLNHLGGLRVADGDPRDILSVEKLVAWMKEKSDSTVADQSYLSLLFHPFFQETPEKAAAMAEILAYIKSKPGV</sequence>
<gene>
    <name evidence="1" type="ORF">A1O5_02856</name>
</gene>
<keyword evidence="2" id="KW-1185">Reference proteome</keyword>
<evidence type="ECO:0000313" key="1">
    <source>
        <dbReference type="EMBL" id="EXJ74560.1"/>
    </source>
</evidence>
<comment type="caution">
    <text evidence="1">The sequence shown here is derived from an EMBL/GenBank/DDBJ whole genome shotgun (WGS) entry which is preliminary data.</text>
</comment>
<dbReference type="Gene3D" id="3.20.20.370">
    <property type="entry name" value="Glycoside hydrolase/deacetylase"/>
    <property type="match status" value="1"/>
</dbReference>
<dbReference type="RefSeq" id="XP_007741660.1">
    <property type="nucleotide sequence ID" value="XM_007743470.1"/>
</dbReference>
<dbReference type="eggNOG" id="ENOG502SIUI">
    <property type="taxonomic scope" value="Eukaryota"/>
</dbReference>
<protein>
    <submittedName>
        <fullName evidence="1">Uncharacterized protein</fullName>
    </submittedName>
</protein>
<accession>W9XB60</accession>
<proteinExistence type="predicted"/>
<dbReference type="OrthoDB" id="3162524at2759"/>
<dbReference type="Proteomes" id="UP000019471">
    <property type="component" value="Unassembled WGS sequence"/>
</dbReference>
<dbReference type="GeneID" id="19187587"/>
<reference evidence="1 2" key="1">
    <citation type="submission" date="2013-03" db="EMBL/GenBank/DDBJ databases">
        <title>The Genome Sequence of Cladophialophora psammophila CBS 110553.</title>
        <authorList>
            <consortium name="The Broad Institute Genomics Platform"/>
            <person name="Cuomo C."/>
            <person name="de Hoog S."/>
            <person name="Gorbushina A."/>
            <person name="Walker B."/>
            <person name="Young S.K."/>
            <person name="Zeng Q."/>
            <person name="Gargeya S."/>
            <person name="Fitzgerald M."/>
            <person name="Haas B."/>
            <person name="Abouelleil A."/>
            <person name="Allen A.W."/>
            <person name="Alvarado L."/>
            <person name="Arachchi H.M."/>
            <person name="Berlin A.M."/>
            <person name="Chapman S.B."/>
            <person name="Gainer-Dewar J."/>
            <person name="Goldberg J."/>
            <person name="Griggs A."/>
            <person name="Gujja S."/>
            <person name="Hansen M."/>
            <person name="Howarth C."/>
            <person name="Imamovic A."/>
            <person name="Ireland A."/>
            <person name="Larimer J."/>
            <person name="McCowan C."/>
            <person name="Murphy C."/>
            <person name="Pearson M."/>
            <person name="Poon T.W."/>
            <person name="Priest M."/>
            <person name="Roberts A."/>
            <person name="Saif S."/>
            <person name="Shea T."/>
            <person name="Sisk P."/>
            <person name="Sykes S."/>
            <person name="Wortman J."/>
            <person name="Nusbaum C."/>
            <person name="Birren B."/>
        </authorList>
    </citation>
    <scope>NUCLEOTIDE SEQUENCE [LARGE SCALE GENOMIC DNA]</scope>
    <source>
        <strain evidence="1 2">CBS 110553</strain>
    </source>
</reference>
<organism evidence="1 2">
    <name type="scientific">Cladophialophora psammophila CBS 110553</name>
    <dbReference type="NCBI Taxonomy" id="1182543"/>
    <lineage>
        <taxon>Eukaryota</taxon>
        <taxon>Fungi</taxon>
        <taxon>Dikarya</taxon>
        <taxon>Ascomycota</taxon>
        <taxon>Pezizomycotina</taxon>
        <taxon>Eurotiomycetes</taxon>
        <taxon>Chaetothyriomycetidae</taxon>
        <taxon>Chaetothyriales</taxon>
        <taxon>Herpotrichiellaceae</taxon>
        <taxon>Cladophialophora</taxon>
    </lineage>
</organism>